<gene>
    <name evidence="2" type="ORF">C0Q90_16370</name>
</gene>
<feature type="region of interest" description="Disordered" evidence="1">
    <location>
        <begin position="50"/>
        <end position="124"/>
    </location>
</feature>
<reference evidence="2 3" key="1">
    <citation type="journal article" date="2018" name="Genome Announc.">
        <title>Draft Genome Sequence of Lactobacillus paracasei DUP 13076, Which Exhibits Potent Antipathogenic Effects against Salmonella enterica Serovars Enteritidis, Typhimurium, and Heidelberg.</title>
        <authorList>
            <person name="Muyyarikkandy M.S."/>
            <person name="Alqahtani F.H."/>
            <person name="Mandoiu I."/>
            <person name="Amalaradjou M.A."/>
        </authorList>
    </citation>
    <scope>NUCLEOTIDE SEQUENCE [LARGE SCALE GENOMIC DNA]</scope>
    <source>
        <strain evidence="2 3">DUP 13076</strain>
    </source>
</reference>
<name>A0AB36X6F7_LACPA</name>
<evidence type="ECO:0000313" key="2">
    <source>
        <dbReference type="EMBL" id="PLC44816.1"/>
    </source>
</evidence>
<evidence type="ECO:0000256" key="1">
    <source>
        <dbReference type="SAM" id="MobiDB-lite"/>
    </source>
</evidence>
<sequence length="124" mass="13384">MDTERTAHAQSWKQRRTLTWGVHALFQTSWLLVDRAHVSCLLCVGVNEGARTESETSLGGGSGRGGEETGQETGALSLSSGPRERDKRREAQGGRKANERDATTMQGRWAGVGAARTGRTENEG</sequence>
<feature type="non-terminal residue" evidence="2">
    <location>
        <position position="124"/>
    </location>
</feature>
<evidence type="ECO:0000313" key="3">
    <source>
        <dbReference type="Proteomes" id="UP000234512"/>
    </source>
</evidence>
<feature type="compositionally biased region" description="Basic and acidic residues" evidence="1">
    <location>
        <begin position="82"/>
        <end position="102"/>
    </location>
</feature>
<protein>
    <submittedName>
        <fullName evidence="2">Uncharacterized protein</fullName>
    </submittedName>
</protein>
<dbReference type="AlphaFoldDB" id="A0AB36X6F7"/>
<dbReference type="Proteomes" id="UP000234512">
    <property type="component" value="Unassembled WGS sequence"/>
</dbReference>
<comment type="caution">
    <text evidence="2">The sequence shown here is derived from an EMBL/GenBank/DDBJ whole genome shotgun (WGS) entry which is preliminary data.</text>
</comment>
<dbReference type="EMBL" id="PKQJ01000112">
    <property type="protein sequence ID" value="PLC44816.1"/>
    <property type="molecule type" value="Genomic_DNA"/>
</dbReference>
<accession>A0AB36X6F7</accession>
<organism evidence="2 3">
    <name type="scientific">Lacticaseibacillus paracasei</name>
    <name type="common">Lactobacillus paracasei</name>
    <dbReference type="NCBI Taxonomy" id="1597"/>
    <lineage>
        <taxon>Bacteria</taxon>
        <taxon>Bacillati</taxon>
        <taxon>Bacillota</taxon>
        <taxon>Bacilli</taxon>
        <taxon>Lactobacillales</taxon>
        <taxon>Lactobacillaceae</taxon>
        <taxon>Lacticaseibacillus</taxon>
    </lineage>
</organism>
<proteinExistence type="predicted"/>